<dbReference type="EMBL" id="CAXDID020000010">
    <property type="protein sequence ID" value="CAL5979064.1"/>
    <property type="molecule type" value="Genomic_DNA"/>
</dbReference>
<protein>
    <submittedName>
        <fullName evidence="2">Hypothetical_protein</fullName>
    </submittedName>
</protein>
<evidence type="ECO:0000313" key="3">
    <source>
        <dbReference type="Proteomes" id="UP001642409"/>
    </source>
</evidence>
<proteinExistence type="predicted"/>
<name>A0AA86QAH0_9EUKA</name>
<accession>A0AA86QAH0</accession>
<dbReference type="AlphaFoldDB" id="A0AA86QAH0"/>
<reference evidence="2 3" key="2">
    <citation type="submission" date="2024-07" db="EMBL/GenBank/DDBJ databases">
        <authorList>
            <person name="Akdeniz Z."/>
        </authorList>
    </citation>
    <scope>NUCLEOTIDE SEQUENCE [LARGE SCALE GENOMIC DNA]</scope>
</reference>
<dbReference type="Proteomes" id="UP001642409">
    <property type="component" value="Unassembled WGS sequence"/>
</dbReference>
<evidence type="ECO:0000313" key="2">
    <source>
        <dbReference type="EMBL" id="CAL5979064.1"/>
    </source>
</evidence>
<evidence type="ECO:0000313" key="1">
    <source>
        <dbReference type="EMBL" id="CAI9955381.1"/>
    </source>
</evidence>
<reference evidence="1" key="1">
    <citation type="submission" date="2023-06" db="EMBL/GenBank/DDBJ databases">
        <authorList>
            <person name="Kurt Z."/>
        </authorList>
    </citation>
    <scope>NUCLEOTIDE SEQUENCE</scope>
</reference>
<comment type="caution">
    <text evidence="1">The sequence shown here is derived from an EMBL/GenBank/DDBJ whole genome shotgun (WGS) entry which is preliminary data.</text>
</comment>
<dbReference type="EMBL" id="CATOUU010000865">
    <property type="protein sequence ID" value="CAI9955381.1"/>
    <property type="molecule type" value="Genomic_DNA"/>
</dbReference>
<keyword evidence="3" id="KW-1185">Reference proteome</keyword>
<organism evidence="1">
    <name type="scientific">Hexamita inflata</name>
    <dbReference type="NCBI Taxonomy" id="28002"/>
    <lineage>
        <taxon>Eukaryota</taxon>
        <taxon>Metamonada</taxon>
        <taxon>Diplomonadida</taxon>
        <taxon>Hexamitidae</taxon>
        <taxon>Hexamitinae</taxon>
        <taxon>Hexamita</taxon>
    </lineage>
</organism>
<sequence>MLILSQYKQDDEAQMMIGETDCLERISLLNQSEILFVQDIQLVFNLQIKLIMKETEDKSKSENKIKKKHKMFLQTRQQSEHQIQMGNSIAIQFIHYIQHSLDEQNLCILIILQFKIPRFHYSKYTYNHLMITFEKWVNVYTIKIILFDTQQNSTLQ</sequence>
<gene>
    <name evidence="1" type="ORF">HINF_LOCUS43026</name>
    <name evidence="2" type="ORF">HINF_LOCUS5211</name>
</gene>